<dbReference type="Proteomes" id="UP000886998">
    <property type="component" value="Unassembled WGS sequence"/>
</dbReference>
<evidence type="ECO:0000313" key="1">
    <source>
        <dbReference type="EMBL" id="GFS64997.1"/>
    </source>
</evidence>
<organism evidence="1 2">
    <name type="scientific">Trichonephila inaurata madagascariensis</name>
    <dbReference type="NCBI Taxonomy" id="2747483"/>
    <lineage>
        <taxon>Eukaryota</taxon>
        <taxon>Metazoa</taxon>
        <taxon>Ecdysozoa</taxon>
        <taxon>Arthropoda</taxon>
        <taxon>Chelicerata</taxon>
        <taxon>Arachnida</taxon>
        <taxon>Araneae</taxon>
        <taxon>Araneomorphae</taxon>
        <taxon>Entelegynae</taxon>
        <taxon>Araneoidea</taxon>
        <taxon>Nephilidae</taxon>
        <taxon>Trichonephila</taxon>
        <taxon>Trichonephila inaurata</taxon>
    </lineage>
</organism>
<proteinExistence type="predicted"/>
<sequence length="110" mass="12272">MPFTFFTRKCVLEQANNKLNILCFRKVTLSTFDSKGNARRPANRRRKAPIPLRGPEDCFRSTENGICINLAPNTSRGDPVACFGGAFGIIKSFSQSFFESLSYTGVPPEF</sequence>
<gene>
    <name evidence="1" type="ORF">TNIN_151151</name>
</gene>
<evidence type="ECO:0000313" key="2">
    <source>
        <dbReference type="Proteomes" id="UP000886998"/>
    </source>
</evidence>
<accession>A0A8X6JX30</accession>
<name>A0A8X6JX30_9ARAC</name>
<protein>
    <submittedName>
        <fullName evidence="1">Uncharacterized protein</fullName>
    </submittedName>
</protein>
<comment type="caution">
    <text evidence="1">The sequence shown here is derived from an EMBL/GenBank/DDBJ whole genome shotgun (WGS) entry which is preliminary data.</text>
</comment>
<dbReference type="EMBL" id="BMAV01028093">
    <property type="protein sequence ID" value="GFS64997.1"/>
    <property type="molecule type" value="Genomic_DNA"/>
</dbReference>
<reference evidence="1" key="1">
    <citation type="submission" date="2020-08" db="EMBL/GenBank/DDBJ databases">
        <title>Multicomponent nature underlies the extraordinary mechanical properties of spider dragline silk.</title>
        <authorList>
            <person name="Kono N."/>
            <person name="Nakamura H."/>
            <person name="Mori M."/>
            <person name="Yoshida Y."/>
            <person name="Ohtoshi R."/>
            <person name="Malay A.D."/>
            <person name="Moran D.A.P."/>
            <person name="Tomita M."/>
            <person name="Numata K."/>
            <person name="Arakawa K."/>
        </authorList>
    </citation>
    <scope>NUCLEOTIDE SEQUENCE</scope>
</reference>
<dbReference type="AlphaFoldDB" id="A0A8X6JX30"/>
<keyword evidence="2" id="KW-1185">Reference proteome</keyword>